<evidence type="ECO:0000256" key="7">
    <source>
        <dbReference type="ARBA" id="ARBA00023049"/>
    </source>
</evidence>
<dbReference type="InterPro" id="IPR042089">
    <property type="entry name" value="Peptidase_M13_dom_2"/>
</dbReference>
<dbReference type="PANTHER" id="PTHR11733:SF167">
    <property type="entry name" value="FI17812P1-RELATED"/>
    <property type="match status" value="1"/>
</dbReference>
<gene>
    <name evidence="10" type="ORF">Klosneuvirus_1_16</name>
</gene>
<dbReference type="Pfam" id="PF05649">
    <property type="entry name" value="Peptidase_M13_N"/>
    <property type="match status" value="1"/>
</dbReference>
<keyword evidence="3" id="KW-0645">Protease</keyword>
<protein>
    <submittedName>
        <fullName evidence="10">Peptidase M13</fullName>
    </submittedName>
</protein>
<dbReference type="InterPro" id="IPR008753">
    <property type="entry name" value="Peptidase_M13_N"/>
</dbReference>
<dbReference type="PANTHER" id="PTHR11733">
    <property type="entry name" value="ZINC METALLOPROTEASE FAMILY M13 NEPRILYSIN-RELATED"/>
    <property type="match status" value="1"/>
</dbReference>
<feature type="domain" description="Peptidase M13 C-terminal" evidence="8">
    <location>
        <begin position="497"/>
        <end position="524"/>
    </location>
</feature>
<reference evidence="10" key="1">
    <citation type="journal article" date="2017" name="Science">
        <title>Giant viruses with an expanded complement of translation system components.</title>
        <authorList>
            <person name="Schulz F."/>
            <person name="Yutin N."/>
            <person name="Ivanova N.N."/>
            <person name="Ortega D.R."/>
            <person name="Lee T.K."/>
            <person name="Vierheilig J."/>
            <person name="Daims H."/>
            <person name="Horn M."/>
            <person name="Wagner M."/>
            <person name="Jensen G.J."/>
            <person name="Kyrpides N.C."/>
            <person name="Koonin E.V."/>
            <person name="Woyke T."/>
        </authorList>
    </citation>
    <scope>NUCLEOTIDE SEQUENCE</scope>
    <source>
        <strain evidence="10">KNV1</strain>
    </source>
</reference>
<dbReference type="InterPro" id="IPR018497">
    <property type="entry name" value="Peptidase_M13_C"/>
</dbReference>
<evidence type="ECO:0000256" key="1">
    <source>
        <dbReference type="ARBA" id="ARBA00001947"/>
    </source>
</evidence>
<dbReference type="Gene3D" id="1.10.1380.10">
    <property type="entry name" value="Neutral endopeptidase , domain2"/>
    <property type="match status" value="1"/>
</dbReference>
<dbReference type="EMBL" id="KY684108">
    <property type="protein sequence ID" value="ARF11159.1"/>
    <property type="molecule type" value="Genomic_DNA"/>
</dbReference>
<dbReference type="SUPFAM" id="SSF55486">
    <property type="entry name" value="Metalloproteases ('zincins'), catalytic domain"/>
    <property type="match status" value="1"/>
</dbReference>
<keyword evidence="7" id="KW-0482">Metalloprotease</keyword>
<dbReference type="Pfam" id="PF01431">
    <property type="entry name" value="Peptidase_M13"/>
    <property type="match status" value="2"/>
</dbReference>
<comment type="cofactor">
    <cofactor evidence="1">
        <name>Zn(2+)</name>
        <dbReference type="ChEBI" id="CHEBI:29105"/>
    </cofactor>
</comment>
<proteinExistence type="inferred from homology"/>
<dbReference type="GO" id="GO:0016485">
    <property type="term" value="P:protein processing"/>
    <property type="evidence" value="ECO:0007669"/>
    <property type="project" value="TreeGrafter"/>
</dbReference>
<keyword evidence="4" id="KW-0479">Metal-binding</keyword>
<feature type="domain" description="Peptidase M13 C-terminal" evidence="8">
    <location>
        <begin position="542"/>
        <end position="722"/>
    </location>
</feature>
<dbReference type="PROSITE" id="PS51885">
    <property type="entry name" value="NEPRILYSIN"/>
    <property type="match status" value="1"/>
</dbReference>
<name>A0A1V0SHG2_9VIRU</name>
<dbReference type="CDD" id="cd08662">
    <property type="entry name" value="M13"/>
    <property type="match status" value="1"/>
</dbReference>
<evidence type="ECO:0000256" key="4">
    <source>
        <dbReference type="ARBA" id="ARBA00022723"/>
    </source>
</evidence>
<dbReference type="Gene3D" id="3.40.390.10">
    <property type="entry name" value="Collagenase (Catalytic Domain)"/>
    <property type="match status" value="1"/>
</dbReference>
<organism evidence="10">
    <name type="scientific">Klosneuvirus KNV1</name>
    <dbReference type="NCBI Taxonomy" id="1977640"/>
    <lineage>
        <taxon>Viruses</taxon>
        <taxon>Varidnaviria</taxon>
        <taxon>Bamfordvirae</taxon>
        <taxon>Nucleocytoviricota</taxon>
        <taxon>Megaviricetes</taxon>
        <taxon>Imitervirales</taxon>
        <taxon>Mimiviridae</taxon>
        <taxon>Klosneuvirinae</taxon>
        <taxon>Klosneuvirus</taxon>
    </lineage>
</organism>
<dbReference type="GO" id="GO:0046872">
    <property type="term" value="F:metal ion binding"/>
    <property type="evidence" value="ECO:0007669"/>
    <property type="project" value="UniProtKB-KW"/>
</dbReference>
<evidence type="ECO:0000259" key="8">
    <source>
        <dbReference type="Pfam" id="PF01431"/>
    </source>
</evidence>
<feature type="domain" description="Peptidase M13 N-terminal" evidence="9">
    <location>
        <begin position="8"/>
        <end position="443"/>
    </location>
</feature>
<dbReference type="GO" id="GO:0005886">
    <property type="term" value="C:plasma membrane"/>
    <property type="evidence" value="ECO:0007669"/>
    <property type="project" value="TreeGrafter"/>
</dbReference>
<keyword evidence="6" id="KW-0862">Zinc</keyword>
<comment type="similarity">
    <text evidence="2">Belongs to the peptidase M13 family.</text>
</comment>
<accession>A0A1V0SHG2</accession>
<evidence type="ECO:0000313" key="10">
    <source>
        <dbReference type="EMBL" id="ARF11159.1"/>
    </source>
</evidence>
<dbReference type="InterPro" id="IPR000718">
    <property type="entry name" value="Peptidase_M13"/>
</dbReference>
<evidence type="ECO:0000256" key="2">
    <source>
        <dbReference type="ARBA" id="ARBA00007357"/>
    </source>
</evidence>
<evidence type="ECO:0000256" key="3">
    <source>
        <dbReference type="ARBA" id="ARBA00022670"/>
    </source>
</evidence>
<dbReference type="InterPro" id="IPR024079">
    <property type="entry name" value="MetalloPept_cat_dom_sf"/>
</dbReference>
<dbReference type="GO" id="GO:0004222">
    <property type="term" value="F:metalloendopeptidase activity"/>
    <property type="evidence" value="ECO:0007669"/>
    <property type="project" value="InterPro"/>
</dbReference>
<evidence type="ECO:0000259" key="9">
    <source>
        <dbReference type="Pfam" id="PF05649"/>
    </source>
</evidence>
<evidence type="ECO:0000256" key="5">
    <source>
        <dbReference type="ARBA" id="ARBA00022801"/>
    </source>
</evidence>
<evidence type="ECO:0000256" key="6">
    <source>
        <dbReference type="ARBA" id="ARBA00022833"/>
    </source>
</evidence>
<dbReference type="PRINTS" id="PR00786">
    <property type="entry name" value="NEPRILYSIN"/>
</dbReference>
<sequence length="725" mass="84909">MTSTTQSPSDNFYLHVNSKWLNDPANKIPAEYPKWGGFIKLHDNTLKEQIKLVQTLKNKTDKTEEEMKISAIWEASVTRFNSWRNKSADYNPIIQELQTLESYIPSDTTPQDLINNIAKYYYYTQVNGISNVFDFDKGSDLTNSNNVVLDFSVSGLSLPSREYYTEDNFKEKREMFKQHLQNIANLLNTDLGSDFVQNVFDFENELAKYTMKREQSRNYSEYYTNTTLTNLYKNINSLTSLPEKQNNYVESERDFKLNDLQLKSTAEFFEMVYNLFDFRNVMQNNSNKYFNNVDNPPNIEHVTVFDGDAVRRVVTMILTPENLVKYKSYLQYKIISAFKAFCTEEMDNEFFDFYSRKLSGQAEKLSEDKRSIQTVNGYAGEMMGKVYVDNFFPEKYKKDISQMIQEMIEVMKDSINKNDWLTTPTKEKALIKLNKFNVKIGYPDVWKDYSKFDIQTGDTLYDIVKKAKKWSLYVEFYDKLNSVLDRNEWHMTPQTVNAYFSPSQNEIVFPAAILQPPFYCKTNDDIDFDITDEVKMTDMKYDFTKAVNFGGICAVIAHEITHGYDDKGRKFDGNGNLQEWWTEEDAKLFKEKTELMANQASQYKFVDSDDNKEYKLNPQLTMGENLADIGGISLALQAMNKQLQKNNVPPQIVKANQRVLFKSFANIWKQNTKKDYMINQMTTDPHSPSEFRANLVKNMNEFYDVFNVTENDNMYISPDKRIRMW</sequence>
<keyword evidence="5" id="KW-0378">Hydrolase</keyword>